<protein>
    <submittedName>
        <fullName evidence="2">Uncharacterized protein</fullName>
    </submittedName>
</protein>
<feature type="region of interest" description="Disordered" evidence="1">
    <location>
        <begin position="32"/>
        <end position="109"/>
    </location>
</feature>
<evidence type="ECO:0000313" key="3">
    <source>
        <dbReference type="Proteomes" id="UP001605036"/>
    </source>
</evidence>
<proteinExistence type="predicted"/>
<evidence type="ECO:0000256" key="1">
    <source>
        <dbReference type="SAM" id="MobiDB-lite"/>
    </source>
</evidence>
<name>A0ABD1YTY9_9MARC</name>
<organism evidence="2 3">
    <name type="scientific">Riccia fluitans</name>
    <dbReference type="NCBI Taxonomy" id="41844"/>
    <lineage>
        <taxon>Eukaryota</taxon>
        <taxon>Viridiplantae</taxon>
        <taxon>Streptophyta</taxon>
        <taxon>Embryophyta</taxon>
        <taxon>Marchantiophyta</taxon>
        <taxon>Marchantiopsida</taxon>
        <taxon>Marchantiidae</taxon>
        <taxon>Marchantiales</taxon>
        <taxon>Ricciaceae</taxon>
        <taxon>Riccia</taxon>
    </lineage>
</organism>
<sequence>MYFCQRSWRHKNGLALVTRERLLGLFSRVNRTGSRTDGRLNAKEESSKTRTDIHVSEDPLPWKDYTEQRNDLRHRASVEENLLRRTVPDSKENEEQLSKDNSEHLGRSL</sequence>
<reference evidence="2 3" key="1">
    <citation type="submission" date="2024-09" db="EMBL/GenBank/DDBJ databases">
        <title>Chromosome-scale assembly of Riccia fluitans.</title>
        <authorList>
            <person name="Paukszto L."/>
            <person name="Sawicki J."/>
            <person name="Karawczyk K."/>
            <person name="Piernik-Szablinska J."/>
            <person name="Szczecinska M."/>
            <person name="Mazdziarz M."/>
        </authorList>
    </citation>
    <scope>NUCLEOTIDE SEQUENCE [LARGE SCALE GENOMIC DNA]</scope>
    <source>
        <strain evidence="2">Rf_01</strain>
        <tissue evidence="2">Aerial parts of the thallus</tissue>
    </source>
</reference>
<accession>A0ABD1YTY9</accession>
<evidence type="ECO:0000313" key="2">
    <source>
        <dbReference type="EMBL" id="KAL2633162.1"/>
    </source>
</evidence>
<dbReference type="AlphaFoldDB" id="A0ABD1YTY9"/>
<dbReference type="Proteomes" id="UP001605036">
    <property type="component" value="Unassembled WGS sequence"/>
</dbReference>
<dbReference type="EMBL" id="JBHFFA010000003">
    <property type="protein sequence ID" value="KAL2633162.1"/>
    <property type="molecule type" value="Genomic_DNA"/>
</dbReference>
<gene>
    <name evidence="2" type="ORF">R1flu_004641</name>
</gene>
<feature type="compositionally biased region" description="Basic and acidic residues" evidence="1">
    <location>
        <begin position="34"/>
        <end position="109"/>
    </location>
</feature>
<comment type="caution">
    <text evidence="2">The sequence shown here is derived from an EMBL/GenBank/DDBJ whole genome shotgun (WGS) entry which is preliminary data.</text>
</comment>
<keyword evidence="3" id="KW-1185">Reference proteome</keyword>